<dbReference type="PROSITE" id="PS50893">
    <property type="entry name" value="ABC_TRANSPORTER_2"/>
    <property type="match status" value="1"/>
</dbReference>
<dbReference type="InterPro" id="IPR003593">
    <property type="entry name" value="AAA+_ATPase"/>
</dbReference>
<evidence type="ECO:0000256" key="6">
    <source>
        <dbReference type="ARBA" id="ARBA00022840"/>
    </source>
</evidence>
<accession>A0ABN7APS4</accession>
<dbReference type="Pfam" id="PF00005">
    <property type="entry name" value="ABC_tran"/>
    <property type="match status" value="1"/>
</dbReference>
<keyword evidence="3" id="KW-0813">Transport</keyword>
<gene>
    <name evidence="11" type="ORF">NTJ_06877</name>
</gene>
<dbReference type="Pfam" id="PF01061">
    <property type="entry name" value="ABC2_membrane"/>
    <property type="match status" value="1"/>
</dbReference>
<evidence type="ECO:0000256" key="7">
    <source>
        <dbReference type="ARBA" id="ARBA00022989"/>
    </source>
</evidence>
<evidence type="ECO:0000313" key="12">
    <source>
        <dbReference type="Proteomes" id="UP001307889"/>
    </source>
</evidence>
<feature type="transmembrane region" description="Helical" evidence="9">
    <location>
        <begin position="445"/>
        <end position="468"/>
    </location>
</feature>
<dbReference type="PANTHER" id="PTHR48041">
    <property type="entry name" value="ABC TRANSPORTER G FAMILY MEMBER 28"/>
    <property type="match status" value="1"/>
</dbReference>
<feature type="transmembrane region" description="Helical" evidence="9">
    <location>
        <begin position="593"/>
        <end position="617"/>
    </location>
</feature>
<dbReference type="SMART" id="SM00382">
    <property type="entry name" value="AAA"/>
    <property type="match status" value="1"/>
</dbReference>
<sequence>MKRDEKSEGSSQKLPSGAPDVIFQNVSCSVRASYNVFSKKRKTILHSVNGEFRSGELTAIVGPSGSGKTTLLHILAGYKRSGYTGSVHINEVDRFSSAEKSCYIMQDDCLHPMLTVREIMTVCSQLKMGKNLSRNAKTVRVNKIINAIGLESVSDTLTGNLSGGQRKRLGIALELIDNPPIMFFDEPTSGLDSSTTKQCITMLRKLARQNRAVICTLHQPSATVLEMFDHLYCLSDGRCCYSGDPARVTEFLKLSNLDCPTYHNPADFLLEVVCGDFGDYNSLLVSQIDNGRMHTWRKIMPEWANTEDDPLRDVGDKLAPKEPLLLNIEKTLSRSNLSPEQEYGLSLWSQMTILIKRCFLCTMRDKFHMYSRLVMHLIIGILIGIFFWNMGGDAGRVMNNFSLMFFSALFLAFSALQSTVISFPLEVPIVRKEHFNRWYCVSSYYLANTVADFPIQVCCVIFYCLPVYWMSGQPIEFMRFTRFTFICTIVSLLAQSIGYFVGSCMRVMNGVIFGPFFIMPFVMMSGYFLKKKDAPDWSKPLFNLSYLHHGMEGLAASIYGYARRPLPCISEDYCHFTSPKKALKELDMIGVDYSINVLVIVGIYLFFKCLTYFVIAYQLKIKR</sequence>
<feature type="transmembrane region" description="Helical" evidence="9">
    <location>
        <begin position="401"/>
        <end position="425"/>
    </location>
</feature>
<dbReference type="CDD" id="cd03213">
    <property type="entry name" value="ABCG_EPDR"/>
    <property type="match status" value="1"/>
</dbReference>
<keyword evidence="8 9" id="KW-0472">Membrane</keyword>
<evidence type="ECO:0000313" key="11">
    <source>
        <dbReference type="EMBL" id="BES94068.1"/>
    </source>
</evidence>
<keyword evidence="4 9" id="KW-0812">Transmembrane</keyword>
<protein>
    <submittedName>
        <fullName evidence="11">ABC-2 type transporter</fullName>
    </submittedName>
</protein>
<feature type="transmembrane region" description="Helical" evidence="9">
    <location>
        <begin position="507"/>
        <end position="529"/>
    </location>
</feature>
<evidence type="ECO:0000256" key="9">
    <source>
        <dbReference type="SAM" id="Phobius"/>
    </source>
</evidence>
<dbReference type="Proteomes" id="UP001307889">
    <property type="component" value="Chromosome 5"/>
</dbReference>
<feature type="transmembrane region" description="Helical" evidence="9">
    <location>
        <begin position="369"/>
        <end position="389"/>
    </location>
</feature>
<dbReference type="Gene3D" id="3.40.50.300">
    <property type="entry name" value="P-loop containing nucleotide triphosphate hydrolases"/>
    <property type="match status" value="1"/>
</dbReference>
<name>A0ABN7APS4_9HEMI</name>
<comment type="similarity">
    <text evidence="2">Belongs to the ABC transporter superfamily. ABCG family. Eye pigment precursor importer (TC 3.A.1.204) subfamily.</text>
</comment>
<dbReference type="PANTHER" id="PTHR48041:SF78">
    <property type="entry name" value="ABC TRANSPORTER EXPRESSED IN TRACHEA, ISOFORM A"/>
    <property type="match status" value="1"/>
</dbReference>
<keyword evidence="6" id="KW-0067">ATP-binding</keyword>
<evidence type="ECO:0000256" key="8">
    <source>
        <dbReference type="ARBA" id="ARBA00023136"/>
    </source>
</evidence>
<keyword evidence="5" id="KW-0547">Nucleotide-binding</keyword>
<dbReference type="InterPro" id="IPR027417">
    <property type="entry name" value="P-loop_NTPase"/>
</dbReference>
<dbReference type="InterPro" id="IPR013525">
    <property type="entry name" value="ABC2_TM"/>
</dbReference>
<dbReference type="EMBL" id="AP028913">
    <property type="protein sequence ID" value="BES94068.1"/>
    <property type="molecule type" value="Genomic_DNA"/>
</dbReference>
<evidence type="ECO:0000256" key="1">
    <source>
        <dbReference type="ARBA" id="ARBA00004141"/>
    </source>
</evidence>
<evidence type="ECO:0000256" key="5">
    <source>
        <dbReference type="ARBA" id="ARBA00022741"/>
    </source>
</evidence>
<organism evidence="11 12">
    <name type="scientific">Nesidiocoris tenuis</name>
    <dbReference type="NCBI Taxonomy" id="355587"/>
    <lineage>
        <taxon>Eukaryota</taxon>
        <taxon>Metazoa</taxon>
        <taxon>Ecdysozoa</taxon>
        <taxon>Arthropoda</taxon>
        <taxon>Hexapoda</taxon>
        <taxon>Insecta</taxon>
        <taxon>Pterygota</taxon>
        <taxon>Neoptera</taxon>
        <taxon>Paraneoptera</taxon>
        <taxon>Hemiptera</taxon>
        <taxon>Heteroptera</taxon>
        <taxon>Panheteroptera</taxon>
        <taxon>Cimicomorpha</taxon>
        <taxon>Miridae</taxon>
        <taxon>Dicyphina</taxon>
        <taxon>Nesidiocoris</taxon>
    </lineage>
</organism>
<dbReference type="InterPro" id="IPR003439">
    <property type="entry name" value="ABC_transporter-like_ATP-bd"/>
</dbReference>
<feature type="transmembrane region" description="Helical" evidence="9">
    <location>
        <begin position="480"/>
        <end position="501"/>
    </location>
</feature>
<evidence type="ECO:0000256" key="4">
    <source>
        <dbReference type="ARBA" id="ARBA00022692"/>
    </source>
</evidence>
<dbReference type="InterPro" id="IPR050352">
    <property type="entry name" value="ABCG_transporters"/>
</dbReference>
<dbReference type="PROSITE" id="PS00211">
    <property type="entry name" value="ABC_TRANSPORTER_1"/>
    <property type="match status" value="1"/>
</dbReference>
<keyword evidence="7 9" id="KW-1133">Transmembrane helix</keyword>
<dbReference type="SUPFAM" id="SSF52540">
    <property type="entry name" value="P-loop containing nucleoside triphosphate hydrolases"/>
    <property type="match status" value="1"/>
</dbReference>
<proteinExistence type="inferred from homology"/>
<evidence type="ECO:0000256" key="3">
    <source>
        <dbReference type="ARBA" id="ARBA00022448"/>
    </source>
</evidence>
<evidence type="ECO:0000256" key="2">
    <source>
        <dbReference type="ARBA" id="ARBA00005814"/>
    </source>
</evidence>
<evidence type="ECO:0000259" key="10">
    <source>
        <dbReference type="PROSITE" id="PS50893"/>
    </source>
</evidence>
<feature type="domain" description="ABC transporter" evidence="10">
    <location>
        <begin position="30"/>
        <end position="261"/>
    </location>
</feature>
<comment type="subcellular location">
    <subcellularLocation>
        <location evidence="1">Membrane</location>
        <topology evidence="1">Multi-pass membrane protein</topology>
    </subcellularLocation>
</comment>
<dbReference type="InterPro" id="IPR017871">
    <property type="entry name" value="ABC_transporter-like_CS"/>
</dbReference>
<reference evidence="11 12" key="1">
    <citation type="submission" date="2023-09" db="EMBL/GenBank/DDBJ databases">
        <title>Nesidiocoris tenuis whole genome shotgun sequence.</title>
        <authorList>
            <person name="Shibata T."/>
            <person name="Shimoda M."/>
            <person name="Kobayashi T."/>
            <person name="Uehara T."/>
        </authorList>
    </citation>
    <scope>NUCLEOTIDE SEQUENCE [LARGE SCALE GENOMIC DNA]</scope>
    <source>
        <strain evidence="11 12">Japan</strain>
    </source>
</reference>
<keyword evidence="12" id="KW-1185">Reference proteome</keyword>